<gene>
    <name evidence="2" type="ORF">PCOR1329_LOCUS81390</name>
</gene>
<dbReference type="EMBL" id="CAUYUJ010021614">
    <property type="protein sequence ID" value="CAK0905833.1"/>
    <property type="molecule type" value="Genomic_DNA"/>
</dbReference>
<accession>A0ABN9Y085</accession>
<dbReference type="Proteomes" id="UP001189429">
    <property type="component" value="Unassembled WGS sequence"/>
</dbReference>
<reference evidence="2" key="1">
    <citation type="submission" date="2023-10" db="EMBL/GenBank/DDBJ databases">
        <authorList>
            <person name="Chen Y."/>
            <person name="Shah S."/>
            <person name="Dougan E. K."/>
            <person name="Thang M."/>
            <person name="Chan C."/>
        </authorList>
    </citation>
    <scope>NUCLEOTIDE SEQUENCE [LARGE SCALE GENOMIC DNA]</scope>
</reference>
<evidence type="ECO:0000313" key="3">
    <source>
        <dbReference type="Proteomes" id="UP001189429"/>
    </source>
</evidence>
<evidence type="ECO:0000256" key="1">
    <source>
        <dbReference type="SAM" id="Coils"/>
    </source>
</evidence>
<comment type="caution">
    <text evidence="2">The sequence shown here is derived from an EMBL/GenBank/DDBJ whole genome shotgun (WGS) entry which is preliminary data.</text>
</comment>
<name>A0ABN9Y085_9DINO</name>
<evidence type="ECO:0000313" key="2">
    <source>
        <dbReference type="EMBL" id="CAK0905833.1"/>
    </source>
</evidence>
<keyword evidence="3" id="KW-1185">Reference proteome</keyword>
<organism evidence="2 3">
    <name type="scientific">Prorocentrum cordatum</name>
    <dbReference type="NCBI Taxonomy" id="2364126"/>
    <lineage>
        <taxon>Eukaryota</taxon>
        <taxon>Sar</taxon>
        <taxon>Alveolata</taxon>
        <taxon>Dinophyceae</taxon>
        <taxon>Prorocentrales</taxon>
        <taxon>Prorocentraceae</taxon>
        <taxon>Prorocentrum</taxon>
    </lineage>
</organism>
<proteinExistence type="predicted"/>
<protein>
    <submittedName>
        <fullName evidence="2">Uncharacterized protein</fullName>
    </submittedName>
</protein>
<keyword evidence="1" id="KW-0175">Coiled coil</keyword>
<feature type="coiled-coil region" evidence="1">
    <location>
        <begin position="5"/>
        <end position="53"/>
    </location>
</feature>
<sequence length="252" mass="27794">MFDMMANMQERMNEMKETAQIASDTAGRALAEVVNVQSDVERVKADMKSLRAELPQLVQGIVAGAPPPTTPAQDDNIKAISRGIRELQVIAKGLKEDQDEDAVIKQVRDTVKQLGAEAKVEQGFVFSDPSGVGAIEFKTIASKIGFLKKQGFLISSELMATTCISRTATACRNEPSTKHLRQVKHQFQETSHDLKSMKIKWGEDLVKLAGDTVAWYEGSEMKYKGKGLKVKAGVEEYMSRAHGPTRLVPEKK</sequence>